<organism evidence="3 4">
    <name type="scientific">Neolentinus lepideus HHB14362 ss-1</name>
    <dbReference type="NCBI Taxonomy" id="1314782"/>
    <lineage>
        <taxon>Eukaryota</taxon>
        <taxon>Fungi</taxon>
        <taxon>Dikarya</taxon>
        <taxon>Basidiomycota</taxon>
        <taxon>Agaricomycotina</taxon>
        <taxon>Agaricomycetes</taxon>
        <taxon>Gloeophyllales</taxon>
        <taxon>Gloeophyllaceae</taxon>
        <taxon>Neolentinus</taxon>
    </lineage>
</organism>
<feature type="compositionally biased region" description="Basic residues" evidence="1">
    <location>
        <begin position="233"/>
        <end position="244"/>
    </location>
</feature>
<proteinExistence type="predicted"/>
<feature type="region of interest" description="Disordered" evidence="1">
    <location>
        <begin position="233"/>
        <end position="274"/>
    </location>
</feature>
<reference evidence="3 4" key="1">
    <citation type="journal article" date="2016" name="Mol. Biol. Evol.">
        <title>Comparative Genomics of Early-Diverging Mushroom-Forming Fungi Provides Insights into the Origins of Lignocellulose Decay Capabilities.</title>
        <authorList>
            <person name="Nagy L.G."/>
            <person name="Riley R."/>
            <person name="Tritt A."/>
            <person name="Adam C."/>
            <person name="Daum C."/>
            <person name="Floudas D."/>
            <person name="Sun H."/>
            <person name="Yadav J.S."/>
            <person name="Pangilinan J."/>
            <person name="Larsson K.H."/>
            <person name="Matsuura K."/>
            <person name="Barry K."/>
            <person name="Labutti K."/>
            <person name="Kuo R."/>
            <person name="Ohm R.A."/>
            <person name="Bhattacharya S.S."/>
            <person name="Shirouzu T."/>
            <person name="Yoshinaga Y."/>
            <person name="Martin F.M."/>
            <person name="Grigoriev I.V."/>
            <person name="Hibbett D.S."/>
        </authorList>
    </citation>
    <scope>NUCLEOTIDE SEQUENCE [LARGE SCALE GENOMIC DNA]</scope>
    <source>
        <strain evidence="3 4">HHB14362 ss-1</strain>
    </source>
</reference>
<keyword evidence="4" id="KW-1185">Reference proteome</keyword>
<dbReference type="GO" id="GO:0005524">
    <property type="term" value="F:ATP binding"/>
    <property type="evidence" value="ECO:0007669"/>
    <property type="project" value="InterPro"/>
</dbReference>
<dbReference type="InParanoid" id="A0A165NHX0"/>
<dbReference type="EMBL" id="KV425636">
    <property type="protein sequence ID" value="KZT19666.1"/>
    <property type="molecule type" value="Genomic_DNA"/>
</dbReference>
<dbReference type="AlphaFoldDB" id="A0A165NHX0"/>
<feature type="non-terminal residue" evidence="3">
    <location>
        <position position="1"/>
    </location>
</feature>
<dbReference type="PANTHER" id="PTHR38248">
    <property type="entry name" value="FUNK1 6"/>
    <property type="match status" value="1"/>
</dbReference>
<dbReference type="OrthoDB" id="5592585at2759"/>
<evidence type="ECO:0000256" key="1">
    <source>
        <dbReference type="SAM" id="MobiDB-lite"/>
    </source>
</evidence>
<dbReference type="InterPro" id="IPR000719">
    <property type="entry name" value="Prot_kinase_dom"/>
</dbReference>
<dbReference type="InterPro" id="IPR011009">
    <property type="entry name" value="Kinase-like_dom_sf"/>
</dbReference>
<dbReference type="STRING" id="1314782.A0A165NHX0"/>
<dbReference type="Proteomes" id="UP000076761">
    <property type="component" value="Unassembled WGS sequence"/>
</dbReference>
<dbReference type="PANTHER" id="PTHR38248:SF2">
    <property type="entry name" value="FUNK1 11"/>
    <property type="match status" value="1"/>
</dbReference>
<feature type="domain" description="Protein kinase" evidence="2">
    <location>
        <begin position="1"/>
        <end position="183"/>
    </location>
</feature>
<accession>A0A165NHX0</accession>
<sequence>HKAAFEKAGILHRDLSFHNTVLIGDGDDERGILIDWDLSRSLTSVDTGDARVRGRTGTWQFISHALLQHPTKKHSIEDDLESSFWTLLWTLLHYVPSNLQTIELVHVMGRVFDECSWNFPCGYYEGGTAKQLVFTNGFKGTTDYYLSFPHAPPLDQLIQSLADLFEPWVYYSAQLLRNEEKALAKARNNATGPSTTLSNVLKSDHVIKLFDDALASPGWPARDVVENLIGKIPRHAPHSNSKPKRSSDFEGVSTAKIQRRSGTADAGSSLRLQT</sequence>
<dbReference type="Gene3D" id="1.10.510.10">
    <property type="entry name" value="Transferase(Phosphotransferase) domain 1"/>
    <property type="match status" value="1"/>
</dbReference>
<gene>
    <name evidence="3" type="ORF">NEOLEDRAFT_1077449</name>
</gene>
<dbReference type="InterPro" id="IPR040976">
    <property type="entry name" value="Pkinase_fungal"/>
</dbReference>
<name>A0A165NHX0_9AGAM</name>
<evidence type="ECO:0000313" key="4">
    <source>
        <dbReference type="Proteomes" id="UP000076761"/>
    </source>
</evidence>
<evidence type="ECO:0000313" key="3">
    <source>
        <dbReference type="EMBL" id="KZT19666.1"/>
    </source>
</evidence>
<dbReference type="Pfam" id="PF17667">
    <property type="entry name" value="Pkinase_fungal"/>
    <property type="match status" value="1"/>
</dbReference>
<dbReference type="GO" id="GO:0004672">
    <property type="term" value="F:protein kinase activity"/>
    <property type="evidence" value="ECO:0007669"/>
    <property type="project" value="InterPro"/>
</dbReference>
<dbReference type="SUPFAM" id="SSF56112">
    <property type="entry name" value="Protein kinase-like (PK-like)"/>
    <property type="match status" value="1"/>
</dbReference>
<dbReference type="PROSITE" id="PS50011">
    <property type="entry name" value="PROTEIN_KINASE_DOM"/>
    <property type="match status" value="1"/>
</dbReference>
<protein>
    <recommendedName>
        <fullName evidence="2">Protein kinase domain-containing protein</fullName>
    </recommendedName>
</protein>
<evidence type="ECO:0000259" key="2">
    <source>
        <dbReference type="PROSITE" id="PS50011"/>
    </source>
</evidence>